<evidence type="ECO:0000256" key="1">
    <source>
        <dbReference type="SAM" id="MobiDB-lite"/>
    </source>
</evidence>
<reference evidence="3 4" key="1">
    <citation type="submission" date="2020-08" db="EMBL/GenBank/DDBJ databases">
        <authorList>
            <person name="Newling K."/>
            <person name="Davey J."/>
            <person name="Forrester S."/>
        </authorList>
    </citation>
    <scope>NUCLEOTIDE SEQUENCE [LARGE SCALE GENOMIC DNA]</scope>
    <source>
        <strain evidence="4">Crithidia deanei Carvalho (ATCC PRA-265)</strain>
    </source>
</reference>
<protein>
    <submittedName>
        <fullName evidence="3">EF-hand domain pair, putative</fullName>
    </submittedName>
</protein>
<dbReference type="Gene3D" id="1.10.238.10">
    <property type="entry name" value="EF-hand"/>
    <property type="match status" value="1"/>
</dbReference>
<dbReference type="GO" id="GO:0005509">
    <property type="term" value="F:calcium ion binding"/>
    <property type="evidence" value="ECO:0007669"/>
    <property type="project" value="InterPro"/>
</dbReference>
<dbReference type="Proteomes" id="UP000515908">
    <property type="component" value="Chromosome 11"/>
</dbReference>
<evidence type="ECO:0000313" key="4">
    <source>
        <dbReference type="Proteomes" id="UP000515908"/>
    </source>
</evidence>
<dbReference type="PROSITE" id="PS50222">
    <property type="entry name" value="EF_HAND_2"/>
    <property type="match status" value="1"/>
</dbReference>
<dbReference type="InterPro" id="IPR011992">
    <property type="entry name" value="EF-hand-dom_pair"/>
</dbReference>
<feature type="region of interest" description="Disordered" evidence="1">
    <location>
        <begin position="153"/>
        <end position="233"/>
    </location>
</feature>
<feature type="compositionally biased region" description="Low complexity" evidence="1">
    <location>
        <begin position="186"/>
        <end position="196"/>
    </location>
</feature>
<organism evidence="3 4">
    <name type="scientific">Angomonas deanei</name>
    <dbReference type="NCBI Taxonomy" id="59799"/>
    <lineage>
        <taxon>Eukaryota</taxon>
        <taxon>Discoba</taxon>
        <taxon>Euglenozoa</taxon>
        <taxon>Kinetoplastea</taxon>
        <taxon>Metakinetoplastina</taxon>
        <taxon>Trypanosomatida</taxon>
        <taxon>Trypanosomatidae</taxon>
        <taxon>Strigomonadinae</taxon>
        <taxon>Angomonas</taxon>
    </lineage>
</organism>
<evidence type="ECO:0000313" key="3">
    <source>
        <dbReference type="EMBL" id="CAD2218466.1"/>
    </source>
</evidence>
<accession>A0A7G2CFB2</accession>
<proteinExistence type="predicted"/>
<sequence>MPTVKEVFTKHHTDRADGVQVLTRPLISVAALEAGYSLESPTIDDAVTSTKYPGQMTEEEFAEFCEKNKDNFISPQAMAKSVVVVSPSGVITRASLQEITKKSSDSSSGLSDEEVDALFATLDKDNKGAISAEDLMRAMYGEEGALCLAEQRKKDSLAAAKQKEEREGQEAEREQQEKQKKEEADAANAAAAAAAQAKKESDDAEEKKKSDKKDDSDKKSKEGKKEKAKGGCC</sequence>
<dbReference type="EMBL" id="LR877155">
    <property type="protein sequence ID" value="CAD2218466.1"/>
    <property type="molecule type" value="Genomic_DNA"/>
</dbReference>
<feature type="compositionally biased region" description="Basic and acidic residues" evidence="1">
    <location>
        <begin position="153"/>
        <end position="184"/>
    </location>
</feature>
<dbReference type="VEuPathDB" id="TriTrypDB:ADEAN_000595500"/>
<keyword evidence="4" id="KW-1185">Reference proteome</keyword>
<dbReference type="SUPFAM" id="SSF47473">
    <property type="entry name" value="EF-hand"/>
    <property type="match status" value="1"/>
</dbReference>
<gene>
    <name evidence="3" type="ORF">ADEAN_000595500</name>
</gene>
<evidence type="ECO:0000259" key="2">
    <source>
        <dbReference type="PROSITE" id="PS50222"/>
    </source>
</evidence>
<feature type="compositionally biased region" description="Basic and acidic residues" evidence="1">
    <location>
        <begin position="197"/>
        <end position="233"/>
    </location>
</feature>
<name>A0A7G2CFB2_9TRYP</name>
<dbReference type="Pfam" id="PF13833">
    <property type="entry name" value="EF-hand_8"/>
    <property type="match status" value="1"/>
</dbReference>
<dbReference type="AlphaFoldDB" id="A0A7G2CFB2"/>
<dbReference type="OrthoDB" id="9989112at2759"/>
<feature type="domain" description="EF-hand" evidence="2">
    <location>
        <begin position="110"/>
        <end position="145"/>
    </location>
</feature>
<dbReference type="InterPro" id="IPR002048">
    <property type="entry name" value="EF_hand_dom"/>
</dbReference>